<evidence type="ECO:0000256" key="2">
    <source>
        <dbReference type="ARBA" id="ARBA00023015"/>
    </source>
</evidence>
<feature type="region of interest" description="Disordered" evidence="7">
    <location>
        <begin position="296"/>
        <end position="336"/>
    </location>
</feature>
<keyword evidence="4" id="KW-0804">Transcription</keyword>
<dbReference type="SUPFAM" id="SSF47113">
    <property type="entry name" value="Histone-fold"/>
    <property type="match status" value="2"/>
</dbReference>
<dbReference type="Pfam" id="PF02269">
    <property type="entry name" value="TFIID-18kDa"/>
    <property type="match status" value="1"/>
</dbReference>
<keyword evidence="9" id="KW-1185">Reference proteome</keyword>
<evidence type="ECO:0000256" key="7">
    <source>
        <dbReference type="SAM" id="MobiDB-lite"/>
    </source>
</evidence>
<accession>A0A8H3EZ23</accession>
<name>A0A8H3EZ23_9LECA</name>
<evidence type="ECO:0000256" key="1">
    <source>
        <dbReference type="ARBA" id="ARBA00004123"/>
    </source>
</evidence>
<keyword evidence="5" id="KW-0539">Nucleus</keyword>
<gene>
    <name evidence="8" type="primary">SPT3</name>
    <name evidence="8" type="ORF">ALECFALPRED_008325</name>
</gene>
<proteinExistence type="inferred from homology"/>
<comment type="caution">
    <text evidence="8">The sequence shown here is derived from an EMBL/GenBank/DDBJ whole genome shotgun (WGS) entry which is preliminary data.</text>
</comment>
<organism evidence="8 9">
    <name type="scientific">Alectoria fallacina</name>
    <dbReference type="NCBI Taxonomy" id="1903189"/>
    <lineage>
        <taxon>Eukaryota</taxon>
        <taxon>Fungi</taxon>
        <taxon>Dikarya</taxon>
        <taxon>Ascomycota</taxon>
        <taxon>Pezizomycotina</taxon>
        <taxon>Lecanoromycetes</taxon>
        <taxon>OSLEUM clade</taxon>
        <taxon>Lecanoromycetidae</taxon>
        <taxon>Lecanorales</taxon>
        <taxon>Lecanorineae</taxon>
        <taxon>Parmeliaceae</taxon>
        <taxon>Alectoria</taxon>
    </lineage>
</organism>
<dbReference type="GO" id="GO:0006366">
    <property type="term" value="P:transcription by RNA polymerase II"/>
    <property type="evidence" value="ECO:0007669"/>
    <property type="project" value="InterPro"/>
</dbReference>
<dbReference type="GO" id="GO:0046982">
    <property type="term" value="F:protein heterodimerization activity"/>
    <property type="evidence" value="ECO:0007669"/>
    <property type="project" value="InterPro"/>
</dbReference>
<feature type="region of interest" description="Disordered" evidence="7">
    <location>
        <begin position="21"/>
        <end position="44"/>
    </location>
</feature>
<evidence type="ECO:0000256" key="6">
    <source>
        <dbReference type="ARBA" id="ARBA00061274"/>
    </source>
</evidence>
<dbReference type="InterPro" id="IPR009072">
    <property type="entry name" value="Histone-fold"/>
</dbReference>
<dbReference type="OrthoDB" id="66982at2759"/>
<sequence>MPYWDSNRKYQPRSTISLLNDRSVPLPKKSLPKESLSEEEPLLEEETAEGYKRVVLMPDIQQMMFVAGETGEPSSETTTLIEQIVHEQVTEMLKRSTALATRRGSRAITTADLFFLIRHDKAKTSRLKTFLSWKDVRKSARESDDKGGDAADAAVGDDALGGVDVAGGPSVPVSELSKRSKKKIKLPWDISSFYSEQLPEGEDEDDEEEEEANAATIARLQAADRRTKGMTRDEYVHYSECRQASFTYKKAKRFREWAGFGIVTDSKPNDDIVDILGFLLYDIVQTLTEEALKVKQEEDLNKSRDGDSDAQNKKRKRETGLFDPPEEGTTPVTPKHVREAFRRLQERPIPGRVRVWMGGPRALQRTELKLVRYLSLRQ</sequence>
<reference evidence="8" key="1">
    <citation type="submission" date="2021-03" db="EMBL/GenBank/DDBJ databases">
        <authorList>
            <person name="Tagirdzhanova G."/>
        </authorList>
    </citation>
    <scope>NUCLEOTIDE SEQUENCE</scope>
</reference>
<keyword evidence="3" id="KW-0010">Activator</keyword>
<feature type="compositionally biased region" description="Basic and acidic residues" evidence="7">
    <location>
        <begin position="296"/>
        <end position="312"/>
    </location>
</feature>
<comment type="similarity">
    <text evidence="6">Belongs to the SPT3 family.</text>
</comment>
<dbReference type="GO" id="GO:0005634">
    <property type="term" value="C:nucleus"/>
    <property type="evidence" value="ECO:0007669"/>
    <property type="project" value="UniProtKB-SubCell"/>
</dbReference>
<evidence type="ECO:0000256" key="4">
    <source>
        <dbReference type="ARBA" id="ARBA00023163"/>
    </source>
</evidence>
<evidence type="ECO:0000313" key="8">
    <source>
        <dbReference type="EMBL" id="CAF9912853.1"/>
    </source>
</evidence>
<dbReference type="GO" id="GO:0000124">
    <property type="term" value="C:SAGA complex"/>
    <property type="evidence" value="ECO:0007669"/>
    <property type="project" value="UniProtKB-ARBA"/>
</dbReference>
<dbReference type="Proteomes" id="UP000664203">
    <property type="component" value="Unassembled WGS sequence"/>
</dbReference>
<protein>
    <submittedName>
        <fullName evidence="8">Transcription initiation protein spt3</fullName>
    </submittedName>
</protein>
<dbReference type="FunFam" id="1.10.20.10:FF:000023">
    <property type="entry name" value="transcription initiation protein SPT3 homolog"/>
    <property type="match status" value="1"/>
</dbReference>
<dbReference type="Gene3D" id="1.10.20.10">
    <property type="entry name" value="Histone, subunit A"/>
    <property type="match status" value="1"/>
</dbReference>
<keyword evidence="2" id="KW-0805">Transcription regulation</keyword>
<evidence type="ECO:0000313" key="9">
    <source>
        <dbReference type="Proteomes" id="UP000664203"/>
    </source>
</evidence>
<dbReference type="AlphaFoldDB" id="A0A8H3EZ23"/>
<dbReference type="CDD" id="cd22926">
    <property type="entry name" value="HFD_SPT3"/>
    <property type="match status" value="1"/>
</dbReference>
<dbReference type="EMBL" id="CAJPDR010000057">
    <property type="protein sequence ID" value="CAF9912853.1"/>
    <property type="molecule type" value="Genomic_DNA"/>
</dbReference>
<evidence type="ECO:0000256" key="3">
    <source>
        <dbReference type="ARBA" id="ARBA00023159"/>
    </source>
</evidence>
<evidence type="ECO:0000256" key="5">
    <source>
        <dbReference type="ARBA" id="ARBA00023242"/>
    </source>
</evidence>
<dbReference type="InterPro" id="IPR003195">
    <property type="entry name" value="TFIID_TAF13"/>
</dbReference>
<comment type="subcellular location">
    <subcellularLocation>
        <location evidence="1">Nucleus</location>
    </subcellularLocation>
</comment>
<dbReference type="GO" id="GO:0006357">
    <property type="term" value="P:regulation of transcription by RNA polymerase II"/>
    <property type="evidence" value="ECO:0007669"/>
    <property type="project" value="UniProtKB-ARBA"/>
</dbReference>
<dbReference type="GO" id="GO:0003712">
    <property type="term" value="F:transcription coregulator activity"/>
    <property type="evidence" value="ECO:0007669"/>
    <property type="project" value="TreeGrafter"/>
</dbReference>
<dbReference type="PANTHER" id="PTHR11380">
    <property type="entry name" value="TRANSCRIPTION INITIATION FACTOR TFIID/SUPT3-RELATED"/>
    <property type="match status" value="1"/>
</dbReference>
<dbReference type="PANTHER" id="PTHR11380:SF16">
    <property type="entry name" value="TRANSCRIPTION INITIATION PROTEIN SPT3 HOMOLOG"/>
    <property type="match status" value="1"/>
</dbReference>